<dbReference type="Proteomes" id="UP000807504">
    <property type="component" value="Unassembled WGS sequence"/>
</dbReference>
<keyword evidence="4" id="KW-1133">Transmembrane helix</keyword>
<evidence type="ECO:0000256" key="3">
    <source>
        <dbReference type="ARBA" id="ARBA00023180"/>
    </source>
</evidence>
<keyword evidence="4" id="KW-0812">Transmembrane</keyword>
<accession>A0A8T0E693</accession>
<dbReference type="InterPro" id="IPR029058">
    <property type="entry name" value="AB_hydrolase_fold"/>
</dbReference>
<reference evidence="7" key="1">
    <citation type="journal article" date="2020" name="bioRxiv">
        <title>Chromosome-level reference genome of the European wasp spider Argiope bruennichi: a resource for studies on range expansion and evolutionary adaptation.</title>
        <authorList>
            <person name="Sheffer M.M."/>
            <person name="Hoppe A."/>
            <person name="Krehenwinkel H."/>
            <person name="Uhl G."/>
            <person name="Kuss A.W."/>
            <person name="Jensen L."/>
            <person name="Jensen C."/>
            <person name="Gillespie R.G."/>
            <person name="Hoff K.J."/>
            <person name="Prost S."/>
        </authorList>
    </citation>
    <scope>NUCLEOTIDE SEQUENCE</scope>
</reference>
<evidence type="ECO:0000313" key="7">
    <source>
        <dbReference type="EMBL" id="KAF8766907.1"/>
    </source>
</evidence>
<evidence type="ECO:0000313" key="8">
    <source>
        <dbReference type="Proteomes" id="UP000807504"/>
    </source>
</evidence>
<dbReference type="Pfam" id="PF00135">
    <property type="entry name" value="COesterase"/>
    <property type="match status" value="1"/>
</dbReference>
<dbReference type="InterPro" id="IPR019819">
    <property type="entry name" value="Carboxylesterase_B_CS"/>
</dbReference>
<evidence type="ECO:0000256" key="2">
    <source>
        <dbReference type="ARBA" id="ARBA00022729"/>
    </source>
</evidence>
<proteinExistence type="inferred from homology"/>
<feature type="domain" description="Carboxylesterase type B" evidence="6">
    <location>
        <begin position="45"/>
        <end position="574"/>
    </location>
</feature>
<comment type="caution">
    <text evidence="7">The sequence shown here is derived from an EMBL/GenBank/DDBJ whole genome shotgun (WGS) entry which is preliminary data.</text>
</comment>
<keyword evidence="8" id="KW-1185">Reference proteome</keyword>
<dbReference type="InterPro" id="IPR002018">
    <property type="entry name" value="CarbesteraseB"/>
</dbReference>
<name>A0A8T0E693_ARGBR</name>
<evidence type="ECO:0000256" key="4">
    <source>
        <dbReference type="SAM" id="Phobius"/>
    </source>
</evidence>
<dbReference type="Gene3D" id="3.40.50.1820">
    <property type="entry name" value="alpha/beta hydrolase"/>
    <property type="match status" value="1"/>
</dbReference>
<keyword evidence="4" id="KW-0472">Membrane</keyword>
<dbReference type="SUPFAM" id="SSF53474">
    <property type="entry name" value="alpha/beta-Hydrolases"/>
    <property type="match status" value="1"/>
</dbReference>
<evidence type="ECO:0000259" key="6">
    <source>
        <dbReference type="Pfam" id="PF00135"/>
    </source>
</evidence>
<organism evidence="7 8">
    <name type="scientific">Argiope bruennichi</name>
    <name type="common">Wasp spider</name>
    <name type="synonym">Aranea bruennichi</name>
    <dbReference type="NCBI Taxonomy" id="94029"/>
    <lineage>
        <taxon>Eukaryota</taxon>
        <taxon>Metazoa</taxon>
        <taxon>Ecdysozoa</taxon>
        <taxon>Arthropoda</taxon>
        <taxon>Chelicerata</taxon>
        <taxon>Arachnida</taxon>
        <taxon>Araneae</taxon>
        <taxon>Araneomorphae</taxon>
        <taxon>Entelegynae</taxon>
        <taxon>Araneoidea</taxon>
        <taxon>Araneidae</taxon>
        <taxon>Argiope</taxon>
    </lineage>
</organism>
<dbReference type="PANTHER" id="PTHR43903">
    <property type="entry name" value="NEUROLIGIN"/>
    <property type="match status" value="1"/>
</dbReference>
<feature type="transmembrane region" description="Helical" evidence="4">
    <location>
        <begin position="679"/>
        <end position="703"/>
    </location>
</feature>
<keyword evidence="2 5" id="KW-0732">Signal</keyword>
<sequence length="719" mass="80295">MAMSSHPSRMAIIRTLVFLLMLKIRYTNCADENEMSDSAKYQPKSSVVTTKYGSLRGVIEVLSNKHLQPVEMFLGVPYAGVPLGSLRFLPPGTPPQWKGIRTADHLGPVCPQRVPDISNETEALKRMPAGRYEYLKRLLPFLVNQSEDCLYLNIYAPAGSPRNAKSRIPVMVFIHGESYDWNSGNSYDGSVIASLGNIIVITINFRLGIFGFLPAVEGSSRGNYGIMDQVAALHWIQENIAEFGGDPKNVTVFGHGHGAACVNLLMLTPLTKGLFQRAIMQSGSALSPWAIARNSLAYTRQIAKSLKCPIEDSAVLVECLRQRPVQDILDVPLSVPDHLSAFGPTIDGVVVPGEPAEVMEKHTDFFGQYDLMFGMTRIESYDQFSSQEDKSGIDVLRRDRLLRTLVRNLFTYHLQEIFLTVVNEYTDGVPPLVRTGNFHSRVRHPRDPKTFQYVFTHQTEDAGYSQRMGTVHGEDLPYVFGAPLVNSLSHFSRNFTKSESSLSETVIMLWTNFAKYGDPNEPHTDNENVSNEKIKGKFERLWWPEYNDTHQKFISIGLKPRLRDHYHAHRLSFWLNLIPTLHRAAAFESTTTHHLLEDHDNPNTYDGIVRSNIAGESIVITTPSTTTSSSATTAKDGGVNTNAYATLIILEERPTIAPKSMNISGSLAMIFQQGAYSTALTVTIGIGCSLLILNIVIFAGVYLNRERTVQHHVDYKERS</sequence>
<keyword evidence="3" id="KW-0325">Glycoprotein</keyword>
<reference evidence="7" key="2">
    <citation type="submission" date="2020-06" db="EMBL/GenBank/DDBJ databases">
        <authorList>
            <person name="Sheffer M."/>
        </authorList>
    </citation>
    <scope>NUCLEOTIDE SEQUENCE</scope>
</reference>
<evidence type="ECO:0000256" key="5">
    <source>
        <dbReference type="SAM" id="SignalP"/>
    </source>
</evidence>
<feature type="chain" id="PRO_5035870895" evidence="5">
    <location>
        <begin position="30"/>
        <end position="719"/>
    </location>
</feature>
<protein>
    <submittedName>
        <fullName evidence="7">Neuroligin-4 like protein</fullName>
    </submittedName>
</protein>
<dbReference type="PROSITE" id="PS00941">
    <property type="entry name" value="CARBOXYLESTERASE_B_2"/>
    <property type="match status" value="1"/>
</dbReference>
<gene>
    <name evidence="7" type="ORF">HNY73_019926</name>
</gene>
<dbReference type="InterPro" id="IPR051093">
    <property type="entry name" value="Neuroligin/BSAL"/>
</dbReference>
<evidence type="ECO:0000256" key="1">
    <source>
        <dbReference type="ARBA" id="ARBA00005964"/>
    </source>
</evidence>
<feature type="signal peptide" evidence="5">
    <location>
        <begin position="1"/>
        <end position="29"/>
    </location>
</feature>
<comment type="similarity">
    <text evidence="1">Belongs to the type-B carboxylesterase/lipase family.</text>
</comment>
<dbReference type="EMBL" id="JABXBU010002230">
    <property type="protein sequence ID" value="KAF8766907.1"/>
    <property type="molecule type" value="Genomic_DNA"/>
</dbReference>
<dbReference type="AlphaFoldDB" id="A0A8T0E693"/>